<feature type="transmembrane region" description="Helical" evidence="1">
    <location>
        <begin position="297"/>
        <end position="316"/>
    </location>
</feature>
<organism evidence="2 3">
    <name type="scientific">Candidatus Gottesmanbacteria bacterium RIFCSPHIGHO2_01_FULL_39_10</name>
    <dbReference type="NCBI Taxonomy" id="1798375"/>
    <lineage>
        <taxon>Bacteria</taxon>
        <taxon>Candidatus Gottesmaniibacteriota</taxon>
    </lineage>
</organism>
<dbReference type="EMBL" id="MFJE01000054">
    <property type="protein sequence ID" value="OGG13452.1"/>
    <property type="molecule type" value="Genomic_DNA"/>
</dbReference>
<feature type="transmembrane region" description="Helical" evidence="1">
    <location>
        <begin position="357"/>
        <end position="379"/>
    </location>
</feature>
<gene>
    <name evidence="2" type="ORF">A2773_00395</name>
</gene>
<dbReference type="Proteomes" id="UP000177383">
    <property type="component" value="Unassembled WGS sequence"/>
</dbReference>
<feature type="transmembrane region" description="Helical" evidence="1">
    <location>
        <begin position="138"/>
        <end position="156"/>
    </location>
</feature>
<evidence type="ECO:0000313" key="3">
    <source>
        <dbReference type="Proteomes" id="UP000177383"/>
    </source>
</evidence>
<sequence>MIKTVFHLLSSKIFFFLVTTLIILSLNLTPLILQTIHAPPGRTFVLIHNNAQDFFFYQSLMNEGANGQWLTTDPYTTEPHESSIIFSYFLWLGKLAKLLHLPYAIMYHLIRIILSILFLLTTYYLLLSTRIPYPRLTYFFFLFATPFMHWTEEFGYKVYAPFMNWWTGMDPLRRIAYLPHHMLGALGIIFIVLSLYRFHKDQNKKWILFISLLSPILAFVHPPSLLIILMAIPPTIITYSILNKKLDTKFLLGFIIFFTIALLSIFIMYYETQKGFPWKEAHINWESRLQFPLDKEIIGAFGFLVPFSLLGIFESFRSKKFIYLLVTFWLTTPLALIPFASSLGISNIRLIQGVPYLPLSILATIGIQSLISFIISRFVNKKVSIVTLLHCSIVTLFLFSSYPTLSWSLSSQVKEFWPIFGNIYIDNRLNKAFQYINQKFPPKTIILATFYSGNFLPAYTHTVSFIGHSGYTYEIDQKQEKVIRFFENKMDQTEAKEFITANKITLIYQGPEEKPIYNGLLYPEVLKPIYDKEEATLYILK</sequence>
<feature type="transmembrane region" description="Helical" evidence="1">
    <location>
        <begin position="12"/>
        <end position="33"/>
    </location>
</feature>
<evidence type="ECO:0000256" key="1">
    <source>
        <dbReference type="SAM" id="Phobius"/>
    </source>
</evidence>
<proteinExistence type="predicted"/>
<feature type="transmembrane region" description="Helical" evidence="1">
    <location>
        <begin position="322"/>
        <end position="345"/>
    </location>
</feature>
<keyword evidence="1" id="KW-1133">Transmembrane helix</keyword>
<keyword evidence="1" id="KW-0812">Transmembrane</keyword>
<dbReference type="AlphaFoldDB" id="A0A1F5ZMY0"/>
<evidence type="ECO:0000313" key="2">
    <source>
        <dbReference type="EMBL" id="OGG13452.1"/>
    </source>
</evidence>
<reference evidence="2 3" key="1">
    <citation type="journal article" date="2016" name="Nat. Commun.">
        <title>Thousands of microbial genomes shed light on interconnected biogeochemical processes in an aquifer system.</title>
        <authorList>
            <person name="Anantharaman K."/>
            <person name="Brown C.T."/>
            <person name="Hug L.A."/>
            <person name="Sharon I."/>
            <person name="Castelle C.J."/>
            <person name="Probst A.J."/>
            <person name="Thomas B.C."/>
            <person name="Singh A."/>
            <person name="Wilkins M.J."/>
            <person name="Karaoz U."/>
            <person name="Brodie E.L."/>
            <person name="Williams K.H."/>
            <person name="Hubbard S.S."/>
            <person name="Banfield J.F."/>
        </authorList>
    </citation>
    <scope>NUCLEOTIDE SEQUENCE [LARGE SCALE GENOMIC DNA]</scope>
</reference>
<feature type="transmembrane region" description="Helical" evidence="1">
    <location>
        <begin position="385"/>
        <end position="405"/>
    </location>
</feature>
<keyword evidence="1" id="KW-0472">Membrane</keyword>
<feature type="transmembrane region" description="Helical" evidence="1">
    <location>
        <begin position="208"/>
        <end position="230"/>
    </location>
</feature>
<accession>A0A1F5ZMY0</accession>
<dbReference type="STRING" id="1798375.A2773_00395"/>
<comment type="caution">
    <text evidence="2">The sequence shown here is derived from an EMBL/GenBank/DDBJ whole genome shotgun (WGS) entry which is preliminary data.</text>
</comment>
<name>A0A1F5ZMY0_9BACT</name>
<protein>
    <recommendedName>
        <fullName evidence="4">Glycosyltransferase RgtA/B/C/D-like domain-containing protein</fullName>
    </recommendedName>
</protein>
<evidence type="ECO:0008006" key="4">
    <source>
        <dbReference type="Google" id="ProtNLM"/>
    </source>
</evidence>
<feature type="transmembrane region" description="Helical" evidence="1">
    <location>
        <begin position="250"/>
        <end position="270"/>
    </location>
</feature>
<feature type="transmembrane region" description="Helical" evidence="1">
    <location>
        <begin position="105"/>
        <end position="126"/>
    </location>
</feature>
<feature type="transmembrane region" description="Helical" evidence="1">
    <location>
        <begin position="176"/>
        <end position="196"/>
    </location>
</feature>